<gene>
    <name evidence="3" type="ORF">DFR42_106326</name>
</gene>
<dbReference type="AlphaFoldDB" id="A0A318J3D1"/>
<organism evidence="3 4">
    <name type="scientific">Undibacterium pigrum</name>
    <dbReference type="NCBI Taxonomy" id="401470"/>
    <lineage>
        <taxon>Bacteria</taxon>
        <taxon>Pseudomonadati</taxon>
        <taxon>Pseudomonadota</taxon>
        <taxon>Betaproteobacteria</taxon>
        <taxon>Burkholderiales</taxon>
        <taxon>Oxalobacteraceae</taxon>
        <taxon>Undibacterium</taxon>
    </lineage>
</organism>
<feature type="region of interest" description="Disordered" evidence="1">
    <location>
        <begin position="72"/>
        <end position="96"/>
    </location>
</feature>
<reference evidence="3 4" key="1">
    <citation type="submission" date="2018-05" db="EMBL/GenBank/DDBJ databases">
        <title>Genomic Encyclopedia of Type Strains, Phase IV (KMG-IV): sequencing the most valuable type-strain genomes for metagenomic binning, comparative biology and taxonomic classification.</title>
        <authorList>
            <person name="Goeker M."/>
        </authorList>
    </citation>
    <scope>NUCLEOTIDE SEQUENCE [LARGE SCALE GENOMIC DNA]</scope>
    <source>
        <strain evidence="3 4">DSM 19792</strain>
    </source>
</reference>
<dbReference type="Proteomes" id="UP000247792">
    <property type="component" value="Unassembled WGS sequence"/>
</dbReference>
<dbReference type="RefSeq" id="WP_146218890.1">
    <property type="nucleotide sequence ID" value="NZ_QJKB01000006.1"/>
</dbReference>
<proteinExistence type="predicted"/>
<dbReference type="InterPro" id="IPR053784">
    <property type="entry name" value="Choice_anch_U_dom"/>
</dbReference>
<dbReference type="InterPro" id="IPR025282">
    <property type="entry name" value="DUF4214"/>
</dbReference>
<dbReference type="Gene3D" id="1.10.3130.20">
    <property type="entry name" value="Phycobilisome linker domain"/>
    <property type="match status" value="2"/>
</dbReference>
<accession>A0A318J3D1</accession>
<feature type="domain" description="DUF4214" evidence="2">
    <location>
        <begin position="360"/>
        <end position="427"/>
    </location>
</feature>
<comment type="caution">
    <text evidence="3">The sequence shown here is derived from an EMBL/GenBank/DDBJ whole genome shotgun (WGS) entry which is preliminary data.</text>
</comment>
<dbReference type="Pfam" id="PF13946">
    <property type="entry name" value="DUF4214"/>
    <property type="match status" value="2"/>
</dbReference>
<evidence type="ECO:0000256" key="1">
    <source>
        <dbReference type="SAM" id="MobiDB-lite"/>
    </source>
</evidence>
<evidence type="ECO:0000313" key="4">
    <source>
        <dbReference type="Proteomes" id="UP000247792"/>
    </source>
</evidence>
<protein>
    <submittedName>
        <fullName evidence="3">Uncharacterized protein DUF4214</fullName>
    </submittedName>
</protein>
<name>A0A318J3D1_9BURK</name>
<feature type="non-terminal residue" evidence="3">
    <location>
        <position position="1"/>
    </location>
</feature>
<dbReference type="OrthoDB" id="8689919at2"/>
<evidence type="ECO:0000313" key="3">
    <source>
        <dbReference type="EMBL" id="PXX42146.1"/>
    </source>
</evidence>
<evidence type="ECO:0000259" key="2">
    <source>
        <dbReference type="Pfam" id="PF13946"/>
    </source>
</evidence>
<keyword evidence="4" id="KW-1185">Reference proteome</keyword>
<dbReference type="NCBIfam" id="NF041766">
    <property type="entry name" value="choice_anch_U"/>
    <property type="match status" value="1"/>
</dbReference>
<dbReference type="InterPro" id="IPR038255">
    <property type="entry name" value="PBS_linker_sf"/>
</dbReference>
<dbReference type="EMBL" id="QJKB01000006">
    <property type="protein sequence ID" value="PXX42146.1"/>
    <property type="molecule type" value="Genomic_DNA"/>
</dbReference>
<feature type="domain" description="DUF4214" evidence="2">
    <location>
        <begin position="272"/>
        <end position="320"/>
    </location>
</feature>
<sequence>NTVTAIGSTNWNLPNQILSGNNTLKVRVADLAGNGGPTLSQAFSINAGVDNPNTPNSDADGDGITQQMESEVPNLNSAGNGDGNGDGIPDQSQKNVTSLTWNSNTSANNHYVTLTNSNFLAQTQTLTMPALTNLPAELSMPYGMITAQLEGLAAGQETTMTMYTDALTPVNGYWVQNKAGEWVNIASSIANVNGKLKVDFKIADGGLYDSDGKADGKILLKGGLGFKTTVPTNPSSSLPGDKDGDGIPDAVEARVGTKLDLKDNDVFHRSDLFVMQLYRDFLFREADTAGLQYWQGQIETGKMSRAQMAASFMESVEFQTGIGGITRLYFGAFDRLPDREGLAYWMQAQKDGMNLSKISSSFVASAEFQKTYGALDNTAFVDRVYQNVLHRPSDAAGKAYWLGQLGNGLSRGDMLAGFTESTEFKANSQAKVSLTLDYVGLLGHAPDQATFDALLAQSGTDIVTLIGQFMNSPEYLARFMAG</sequence>